<dbReference type="RefSeq" id="WP_036588153.1">
    <property type="nucleotide sequence ID" value="NZ_CP076607.1"/>
</dbReference>
<dbReference type="Proteomes" id="UP000683429">
    <property type="component" value="Chromosome"/>
</dbReference>
<organism evidence="2 3">
    <name type="scientific">Paenibacillus sophorae</name>
    <dbReference type="NCBI Taxonomy" id="1333845"/>
    <lineage>
        <taxon>Bacteria</taxon>
        <taxon>Bacillati</taxon>
        <taxon>Bacillota</taxon>
        <taxon>Bacilli</taxon>
        <taxon>Bacillales</taxon>
        <taxon>Paenibacillaceae</taxon>
        <taxon>Paenibacillus</taxon>
    </lineage>
</organism>
<name>A0A1H8GNB5_9BACL</name>
<evidence type="ECO:0000313" key="2">
    <source>
        <dbReference type="EMBL" id="SEN45234.1"/>
    </source>
</evidence>
<evidence type="ECO:0000313" key="1">
    <source>
        <dbReference type="EMBL" id="QWU14278.1"/>
    </source>
</evidence>
<reference evidence="1 4" key="2">
    <citation type="submission" date="2021-06" db="EMBL/GenBank/DDBJ databases">
        <title>Whole genome sequence of Paenibacillus sophorae DSM23020 for comparative genomics.</title>
        <authorList>
            <person name="Kim M.-J."/>
            <person name="Lee G."/>
            <person name="Shin J.-H."/>
        </authorList>
    </citation>
    <scope>NUCLEOTIDE SEQUENCE [LARGE SCALE GENOMIC DNA]</scope>
    <source>
        <strain evidence="1 4">DSM 23020</strain>
    </source>
</reference>
<protein>
    <submittedName>
        <fullName evidence="2">Uncharacterized protein</fullName>
    </submittedName>
</protein>
<evidence type="ECO:0000313" key="3">
    <source>
        <dbReference type="Proteomes" id="UP000198809"/>
    </source>
</evidence>
<dbReference type="AlphaFoldDB" id="A0A1H8GNB5"/>
<dbReference type="EMBL" id="FODH01000001">
    <property type="protein sequence ID" value="SEN45234.1"/>
    <property type="molecule type" value="Genomic_DNA"/>
</dbReference>
<gene>
    <name evidence="1" type="ORF">KP014_20440</name>
    <name evidence="2" type="ORF">SAMN04487895_101575</name>
</gene>
<dbReference type="STRING" id="1333845.SAMN04487895_101575"/>
<reference evidence="2 3" key="1">
    <citation type="submission" date="2016-10" db="EMBL/GenBank/DDBJ databases">
        <authorList>
            <person name="de Groot N.N."/>
        </authorList>
    </citation>
    <scope>NUCLEOTIDE SEQUENCE [LARGE SCALE GENOMIC DNA]</scope>
    <source>
        <strain evidence="2 3">CGMCC 1.10238</strain>
    </source>
</reference>
<evidence type="ECO:0000313" key="4">
    <source>
        <dbReference type="Proteomes" id="UP000683429"/>
    </source>
</evidence>
<dbReference type="OrthoDB" id="9849870at2"/>
<keyword evidence="4" id="KW-1185">Reference proteome</keyword>
<dbReference type="EMBL" id="CP076607">
    <property type="protein sequence ID" value="QWU14278.1"/>
    <property type="molecule type" value="Genomic_DNA"/>
</dbReference>
<sequence length="101" mass="11899">MMVLPTLDDKEIDAIKLGLPSYNILKFVTTGVIRHPKTSDLIILKWRMPWPETEKLTENYFVELNDRRTWDADWSDLIGKNIIISPTILHTDARKVYNRMK</sequence>
<accession>A0A1H8GNB5</accession>
<dbReference type="Proteomes" id="UP000198809">
    <property type="component" value="Unassembled WGS sequence"/>
</dbReference>
<proteinExistence type="predicted"/>